<evidence type="ECO:0000313" key="4">
    <source>
        <dbReference type="EMBL" id="KAK1785299.1"/>
    </source>
</evidence>
<feature type="compositionally biased region" description="Basic and acidic residues" evidence="2">
    <location>
        <begin position="582"/>
        <end position="591"/>
    </location>
</feature>
<comment type="caution">
    <text evidence="4">The sequence shown here is derived from an EMBL/GenBank/DDBJ whole genome shotgun (WGS) entry which is preliminary data.</text>
</comment>
<dbReference type="Pfam" id="PF00078">
    <property type="entry name" value="RVT_1"/>
    <property type="match status" value="1"/>
</dbReference>
<feature type="compositionally biased region" description="Basic and acidic residues" evidence="2">
    <location>
        <begin position="559"/>
        <end position="575"/>
    </location>
</feature>
<reference evidence="4" key="1">
    <citation type="submission" date="2023-03" db="EMBL/GenBank/DDBJ databases">
        <title>Electrophorus voltai genome.</title>
        <authorList>
            <person name="Bian C."/>
        </authorList>
    </citation>
    <scope>NUCLEOTIDE SEQUENCE</scope>
    <source>
        <strain evidence="4">CB-2022</strain>
        <tissue evidence="4">Muscle</tissue>
    </source>
</reference>
<protein>
    <recommendedName>
        <fullName evidence="3">CCHC-type domain-containing protein</fullName>
    </recommendedName>
</protein>
<dbReference type="PANTHER" id="PTHR15503">
    <property type="entry name" value="LDOC1 RELATED"/>
    <property type="match status" value="1"/>
</dbReference>
<dbReference type="Gene3D" id="3.10.10.10">
    <property type="entry name" value="HIV Type 1 Reverse Transcriptase, subunit A, domain 1"/>
    <property type="match status" value="1"/>
</dbReference>
<evidence type="ECO:0000313" key="5">
    <source>
        <dbReference type="Proteomes" id="UP001239994"/>
    </source>
</evidence>
<feature type="compositionally biased region" description="Basic and acidic residues" evidence="2">
    <location>
        <begin position="598"/>
        <end position="607"/>
    </location>
</feature>
<feature type="compositionally biased region" description="Basic and acidic residues" evidence="2">
    <location>
        <begin position="694"/>
        <end position="703"/>
    </location>
</feature>
<dbReference type="AlphaFoldDB" id="A0AAD9DM07"/>
<organism evidence="4 5">
    <name type="scientific">Electrophorus voltai</name>
    <dbReference type="NCBI Taxonomy" id="2609070"/>
    <lineage>
        <taxon>Eukaryota</taxon>
        <taxon>Metazoa</taxon>
        <taxon>Chordata</taxon>
        <taxon>Craniata</taxon>
        <taxon>Vertebrata</taxon>
        <taxon>Euteleostomi</taxon>
        <taxon>Actinopterygii</taxon>
        <taxon>Neopterygii</taxon>
        <taxon>Teleostei</taxon>
        <taxon>Ostariophysi</taxon>
        <taxon>Gymnotiformes</taxon>
        <taxon>Gymnotoidei</taxon>
        <taxon>Gymnotidae</taxon>
        <taxon>Electrophorus</taxon>
    </lineage>
</organism>
<feature type="compositionally biased region" description="Basic and acidic residues" evidence="2">
    <location>
        <begin position="678"/>
        <end position="687"/>
    </location>
</feature>
<evidence type="ECO:0000256" key="2">
    <source>
        <dbReference type="SAM" id="MobiDB-lite"/>
    </source>
</evidence>
<feature type="compositionally biased region" description="Basic and acidic residues" evidence="2">
    <location>
        <begin position="710"/>
        <end position="719"/>
    </location>
</feature>
<dbReference type="Proteomes" id="UP001239994">
    <property type="component" value="Unassembled WGS sequence"/>
</dbReference>
<dbReference type="SUPFAM" id="SSF56672">
    <property type="entry name" value="DNA/RNA polymerases"/>
    <property type="match status" value="1"/>
</dbReference>
<keyword evidence="1" id="KW-0863">Zinc-finger</keyword>
<dbReference type="InterPro" id="IPR000477">
    <property type="entry name" value="RT_dom"/>
</dbReference>
<feature type="region of interest" description="Disordered" evidence="2">
    <location>
        <begin position="559"/>
        <end position="735"/>
    </location>
</feature>
<sequence length="735" mass="82557">MSTMLVRQEVVGGSSFNAHWLSSSSPLGSPLSERKCHWRGDCLLNIRQGKRHEREKSALEFCTMVAESGWNPTARMTAFHQGLSKELKDELVHRDTPASLDDLIDLVLRIDNRVRERHRARGPEISGGSHRAPHTLGPVHVPDKWGDSGPQPMQLRHTHLSRSECDTRLREGGCLYCGSSGHLRPACPELRGKDNVPPPLTGSTSPLRPQGLFLSTTIAWGMCETCLQAFVDLGAAGNILDAGLANKLALPLVPLDEPLPIAAIDGRSLEPGVVSHQTRPVTFYPSLGLGLVIVPVVRTCLKSPKNTGTFSKQKAQLLPSHRPYDMAIKLPGSSPPRGRLFSLSGLKHQAMDIQESLALGLIWPSTSPTGTGFGGLCPRIDYWGFNKITIKDRYLLPLMTSAFETLQQASVFTKLDLHSAYNLVRFQKRDKWKTAFITPSGHYKYLVMPFGLMNAPAVFQQYINEVLKEALDSVHTMVYRLQAHVQEGELACLFKKHSPLQSHEECIGGADESWFALKGHRPRNERWGYVLLRLPLGLVFMMEPQHHLIWRNNHNLTGEEKTGEKRRNKKTRGEEMMTGEQNRGEESRGEEMMTGEQNRGEESRGEEMMTGEQNRGEESRGEEMMTGERTRGEESRGEEMMTGERTRGEESRGEEMMTGEQNRGEESRGEEMMTGEQNRGEESRGEEMMTGEQTRGEESRGEEMMTGEQNRGEESRGEEMMTGEQTEERRAEERR</sequence>
<feature type="domain" description="CCHC-type" evidence="3">
    <location>
        <begin position="174"/>
        <end position="189"/>
    </location>
</feature>
<accession>A0AAD9DM07</accession>
<dbReference type="InterPro" id="IPR001878">
    <property type="entry name" value="Znf_CCHC"/>
</dbReference>
<dbReference type="PROSITE" id="PS50158">
    <property type="entry name" value="ZF_CCHC"/>
    <property type="match status" value="1"/>
</dbReference>
<dbReference type="CDD" id="cd01647">
    <property type="entry name" value="RT_LTR"/>
    <property type="match status" value="1"/>
</dbReference>
<keyword evidence="5" id="KW-1185">Reference proteome</keyword>
<name>A0AAD9DM07_9TELE</name>
<dbReference type="GO" id="GO:0003676">
    <property type="term" value="F:nucleic acid binding"/>
    <property type="evidence" value="ECO:0007669"/>
    <property type="project" value="InterPro"/>
</dbReference>
<dbReference type="InterPro" id="IPR032567">
    <property type="entry name" value="RTL1-rel"/>
</dbReference>
<keyword evidence="1" id="KW-0862">Zinc</keyword>
<proteinExistence type="predicted"/>
<dbReference type="GO" id="GO:0008270">
    <property type="term" value="F:zinc ion binding"/>
    <property type="evidence" value="ECO:0007669"/>
    <property type="project" value="UniProtKB-KW"/>
</dbReference>
<keyword evidence="1" id="KW-0479">Metal-binding</keyword>
<dbReference type="InterPro" id="IPR043502">
    <property type="entry name" value="DNA/RNA_pol_sf"/>
</dbReference>
<feature type="compositionally biased region" description="Basic and acidic residues" evidence="2">
    <location>
        <begin position="614"/>
        <end position="655"/>
    </location>
</feature>
<dbReference type="EMBL" id="JAROKS010000026">
    <property type="protein sequence ID" value="KAK1785299.1"/>
    <property type="molecule type" value="Genomic_DNA"/>
</dbReference>
<dbReference type="PANTHER" id="PTHR15503:SF22">
    <property type="entry name" value="TRANSPOSON TY3-I GAG POLYPROTEIN"/>
    <property type="match status" value="1"/>
</dbReference>
<feature type="compositionally biased region" description="Basic and acidic residues" evidence="2">
    <location>
        <begin position="726"/>
        <end position="735"/>
    </location>
</feature>
<evidence type="ECO:0000259" key="3">
    <source>
        <dbReference type="PROSITE" id="PS50158"/>
    </source>
</evidence>
<evidence type="ECO:0000256" key="1">
    <source>
        <dbReference type="PROSITE-ProRule" id="PRU00047"/>
    </source>
</evidence>
<feature type="compositionally biased region" description="Basic and acidic residues" evidence="2">
    <location>
        <begin position="662"/>
        <end position="671"/>
    </location>
</feature>
<gene>
    <name evidence="4" type="ORF">P4O66_018694</name>
</gene>